<sequence length="1361" mass="149478">MNTSIAKRIFIFSFIVLSLSLFAYDPVSGSEEKLTLQSPSTAGGRASVTGGPFGDTVPGSLAVNPALGGAEQRPILDISYLLLAGLKKEEKGFGHTANLAVLYPARWGTIAGSLHFLNSEFNSLKLGTMGGLRFSYSKDLTEKFLIGIGSYADFGKDWGLGLDIGVLYKFGNLGFLKDSKLGVSITGIGKTFNPKTTGIKGKKSSGSPAMFTPHAGFASTFVDIDGFKLGMHLDISAPLFQNFVMNTGVHTEIADIISFRTGFVINAVEAHYKKQTFIPSFNLGVKIKINSAKDKNSFMAKQGWEESELRPEFTAKPFYNGIWAFGGGVNMHFGLKDDKPPVIEAGIPEGGTVYFSPNDDGENDAMEIPLKITDKRYVTAWSCEIKDENGNTVRTIANKIPLREMKDAKTFFKLLGSSKKGVDVPETLRWDGRTDSGETAPDGKYTFVIRAEDDNKNTAETEKYIAVIDKTPPQVTLVKPENSSDLIFSPDGDGNKDVFVFENTGSKEDLWTAVITDSAGKPVRTIKTENSELKPVSWDGKNDEGKIVPDGRYKYTVGAVDKAKNKTEKTLSNIIVDTNKPSINISINKKAFSPKSDSNKTIEFTPSIPFTNGLTEWIIEVKNESGNTVKTFLGNAKKIEKITFDGKDNSEQILPEGKYKAFISAKYINGYNPKTEAPTFTLDITPPDAEVSVSEKIFSPDGDGKLDSVIFTQSQKAEGKWTAEIYKTTNGHKITGSPVYKAEFGNILPNKFEWTGRKSDGSFAEDGKYAYILRGTDEAENAASSKPVIVELNTEKADIILQSNYLAFSPNGDGSKDVIEFYPVVKSLTGVSRYKVTIKNSEGKQVKTFEGAAPPKKITWDGKPDNETESKTVFSPDGKYSAEFEVELANKNTAKSVIPEIIIDTVYPEIQISAPYLTFSPVAGNKKKTLPITQISSQEKLWTAEFIDLKNKAVKTYKWENKTENIEWAADDNLGNKVQDGKYSYAVKAEDEAGNKTVQRLDGITVDSREAKGYITAKYPVFSPSGNGKNSVQEFSLLTNIDAEIANWNMQISNIDNGNVFAEWNTKKDGKLPKQFRWDGKNLETGKLSEDGTYMAVVYIEYKKGDIVTAFTEPFILSSKPAKLGVTLKPKYFSPDNDGIDDDLFIALSAETPAGIADWKFEITEPEENGGRLFWKTGGTEKITNEIIWDGRSLKGETVQSATDYPFTFTVTDKAGIVSVYRGYIPVDILVIRDGNKLKIAVPSIIFRANAADFDGLDAAVVGKNNAILKRVAEILNKFPEYQVQVEGHANTTTGTEKEEVTALIPLSTLRAEAVRKFLIANGVRSSRLSSIGMGGSKPVVPLSDKDNWWKNRRVEFILIK</sequence>
<name>A0A7S6WQY6_9SPIR</name>
<protein>
    <submittedName>
        <fullName evidence="3">Gliding motility-associated C-terminal domain-containing protein</fullName>
    </submittedName>
</protein>
<dbReference type="Proteomes" id="UP000593915">
    <property type="component" value="Chromosome"/>
</dbReference>
<dbReference type="PROSITE" id="PS51123">
    <property type="entry name" value="OMPA_2"/>
    <property type="match status" value="1"/>
</dbReference>
<evidence type="ECO:0000313" key="3">
    <source>
        <dbReference type="EMBL" id="QOW61602.1"/>
    </source>
</evidence>
<gene>
    <name evidence="3" type="ORF">IFE08_04230</name>
</gene>
<dbReference type="Pfam" id="PF13750">
    <property type="entry name" value="Big_3_3"/>
    <property type="match status" value="1"/>
</dbReference>
<dbReference type="PANTHER" id="PTHR30329:SF21">
    <property type="entry name" value="LIPOPROTEIN YIAD-RELATED"/>
    <property type="match status" value="1"/>
</dbReference>
<evidence type="ECO:0000313" key="4">
    <source>
        <dbReference type="Proteomes" id="UP000593915"/>
    </source>
</evidence>
<evidence type="ECO:0000256" key="1">
    <source>
        <dbReference type="PROSITE-ProRule" id="PRU00473"/>
    </source>
</evidence>
<feature type="domain" description="OmpA-like" evidence="2">
    <location>
        <begin position="1241"/>
        <end position="1361"/>
    </location>
</feature>
<dbReference type="EMBL" id="CP061839">
    <property type="protein sequence ID" value="QOW61602.1"/>
    <property type="molecule type" value="Genomic_DNA"/>
</dbReference>
<dbReference type="Gene3D" id="3.30.1330.60">
    <property type="entry name" value="OmpA-like domain"/>
    <property type="match status" value="1"/>
</dbReference>
<organism evidence="3 4">
    <name type="scientific">Treponema pedis</name>
    <dbReference type="NCBI Taxonomy" id="409322"/>
    <lineage>
        <taxon>Bacteria</taxon>
        <taxon>Pseudomonadati</taxon>
        <taxon>Spirochaetota</taxon>
        <taxon>Spirochaetia</taxon>
        <taxon>Spirochaetales</taxon>
        <taxon>Treponemataceae</taxon>
        <taxon>Treponema</taxon>
    </lineage>
</organism>
<dbReference type="SUPFAM" id="SSF103088">
    <property type="entry name" value="OmpA-like"/>
    <property type="match status" value="1"/>
</dbReference>
<keyword evidence="1" id="KW-0472">Membrane</keyword>
<accession>A0A7S6WQY6</accession>
<reference evidence="3 4" key="1">
    <citation type="submission" date="2020-09" db="EMBL/GenBank/DDBJ databases">
        <title>Characterization of Treponema spp. from bovine digital dermatitis in Korea.</title>
        <authorList>
            <person name="Espiritu H.M."/>
            <person name="Cho Y.I."/>
            <person name="Mamuad L."/>
        </authorList>
    </citation>
    <scope>NUCLEOTIDE SEQUENCE [LARGE SCALE GENOMIC DNA]</scope>
    <source>
        <strain evidence="3 4">KS1</strain>
    </source>
</reference>
<dbReference type="PANTHER" id="PTHR30329">
    <property type="entry name" value="STATOR ELEMENT OF FLAGELLAR MOTOR COMPLEX"/>
    <property type="match status" value="1"/>
</dbReference>
<dbReference type="Gene3D" id="2.60.40.4070">
    <property type="match status" value="5"/>
</dbReference>
<dbReference type="InterPro" id="IPR036737">
    <property type="entry name" value="OmpA-like_sf"/>
</dbReference>
<dbReference type="InterPro" id="IPR006665">
    <property type="entry name" value="OmpA-like"/>
</dbReference>
<dbReference type="InterPro" id="IPR050330">
    <property type="entry name" value="Bact_OuterMem_StrucFunc"/>
</dbReference>
<proteinExistence type="predicted"/>
<dbReference type="RefSeq" id="WP_194077095.1">
    <property type="nucleotide sequence ID" value="NZ_CP061839.1"/>
</dbReference>
<dbReference type="CDD" id="cd07185">
    <property type="entry name" value="OmpA_C-like"/>
    <property type="match status" value="1"/>
</dbReference>
<dbReference type="Pfam" id="PF00691">
    <property type="entry name" value="OmpA"/>
    <property type="match status" value="1"/>
</dbReference>
<dbReference type="Pfam" id="PF13860">
    <property type="entry name" value="FlgD_ig"/>
    <property type="match status" value="1"/>
</dbReference>
<dbReference type="GO" id="GO:0016020">
    <property type="term" value="C:membrane"/>
    <property type="evidence" value="ECO:0007669"/>
    <property type="project" value="UniProtKB-UniRule"/>
</dbReference>
<evidence type="ECO:0000259" key="2">
    <source>
        <dbReference type="PROSITE" id="PS51123"/>
    </source>
</evidence>
<dbReference type="InterPro" id="IPR022038">
    <property type="entry name" value="Ig-like_bact"/>
</dbReference>
<dbReference type="InterPro" id="IPR025965">
    <property type="entry name" value="FlgD/Vpr_Ig-like"/>
</dbReference>